<gene>
    <name evidence="1" type="ordered locus">SGRA_1469</name>
</gene>
<proteinExistence type="predicted"/>
<dbReference type="Proteomes" id="UP000007519">
    <property type="component" value="Chromosome"/>
</dbReference>
<sequence length="63" mass="6959">MGPAAALYSGAAAAMLRGSQVCSALRFFRCAQKTRSGLRPPTPQRWAMARCARRRLRRLKLAP</sequence>
<evidence type="ECO:0000313" key="1">
    <source>
        <dbReference type="EMBL" id="AFC24204.1"/>
    </source>
</evidence>
<dbReference type="HOGENOM" id="CLU_2958109_0_0_10"/>
<name>H6L7Y3_SAPGL</name>
<dbReference type="STRING" id="984262.SGRA_1469"/>
<evidence type="ECO:0000313" key="2">
    <source>
        <dbReference type="Proteomes" id="UP000007519"/>
    </source>
</evidence>
<dbReference type="KEGG" id="sgn:SGRA_1469"/>
<dbReference type="EMBL" id="CP002831">
    <property type="protein sequence ID" value="AFC24204.1"/>
    <property type="molecule type" value="Genomic_DNA"/>
</dbReference>
<keyword evidence="2" id="KW-1185">Reference proteome</keyword>
<protein>
    <submittedName>
        <fullName evidence="1">Uncharacterized protein</fullName>
    </submittedName>
</protein>
<reference evidence="1 2" key="1">
    <citation type="journal article" date="2012" name="Stand. Genomic Sci.">
        <title>Complete genome sequencing and analysis of Saprospira grandis str. Lewin, a predatory marine bacterium.</title>
        <authorList>
            <person name="Saw J.H."/>
            <person name="Yuryev A."/>
            <person name="Kanbe M."/>
            <person name="Hou S."/>
            <person name="Young A.G."/>
            <person name="Aizawa S."/>
            <person name="Alam M."/>
        </authorList>
    </citation>
    <scope>NUCLEOTIDE SEQUENCE [LARGE SCALE GENOMIC DNA]</scope>
    <source>
        <strain evidence="1 2">Lewin</strain>
    </source>
</reference>
<dbReference type="AlphaFoldDB" id="H6L7Y3"/>
<accession>H6L7Y3</accession>
<organism evidence="1 2">
    <name type="scientific">Saprospira grandis (strain Lewin)</name>
    <dbReference type="NCBI Taxonomy" id="984262"/>
    <lineage>
        <taxon>Bacteria</taxon>
        <taxon>Pseudomonadati</taxon>
        <taxon>Bacteroidota</taxon>
        <taxon>Saprospiria</taxon>
        <taxon>Saprospirales</taxon>
        <taxon>Saprospiraceae</taxon>
        <taxon>Saprospira</taxon>
    </lineage>
</organism>